<gene>
    <name evidence="2" type="ORF">HKBW3S09_01502</name>
</gene>
<sequence length="66" mass="7354">MTHIKKAQAGETANLDAVKKAVQVCHARNEKYPQALDDVKELIGAERDMSKYNDDPQTGTVNIRNN</sequence>
<comment type="caution">
    <text evidence="2">The sequence shown here is derived from an EMBL/GenBank/DDBJ whole genome shotgun (WGS) entry which is preliminary data.</text>
</comment>
<dbReference type="EMBL" id="BLRW01000305">
    <property type="protein sequence ID" value="GFP24036.1"/>
    <property type="molecule type" value="Genomic_DNA"/>
</dbReference>
<name>A0A6V8NZT3_9ACTN</name>
<dbReference type="Proteomes" id="UP000585609">
    <property type="component" value="Unassembled WGS sequence"/>
</dbReference>
<protein>
    <submittedName>
        <fullName evidence="2">Uncharacterized protein</fullName>
    </submittedName>
</protein>
<feature type="compositionally biased region" description="Polar residues" evidence="1">
    <location>
        <begin position="55"/>
        <end position="66"/>
    </location>
</feature>
<evidence type="ECO:0000313" key="2">
    <source>
        <dbReference type="EMBL" id="GFP24036.1"/>
    </source>
</evidence>
<accession>A0A6V8NZT3</accession>
<dbReference type="AlphaFoldDB" id="A0A6V8NZT3"/>
<organism evidence="2 3">
    <name type="scientific">Candidatus Hakubella thermalkaliphila</name>
    <dbReference type="NCBI Taxonomy" id="2754717"/>
    <lineage>
        <taxon>Bacteria</taxon>
        <taxon>Bacillati</taxon>
        <taxon>Actinomycetota</taxon>
        <taxon>Actinomycetota incertae sedis</taxon>
        <taxon>Candidatus Hakubellales</taxon>
        <taxon>Candidatus Hakubellaceae</taxon>
        <taxon>Candidatus Hakubella</taxon>
    </lineage>
</organism>
<feature type="region of interest" description="Disordered" evidence="1">
    <location>
        <begin position="47"/>
        <end position="66"/>
    </location>
</feature>
<reference evidence="2 3" key="1">
    <citation type="journal article" date="2020" name="Front. Microbiol.">
        <title>Single-cell genomics of novel Actinobacteria with the Wood-Ljungdahl pathway discovered in a serpentinizing system.</title>
        <authorList>
            <person name="Merino N."/>
            <person name="Kawai M."/>
            <person name="Boyd E.S."/>
            <person name="Colman D.R."/>
            <person name="McGlynn S.E."/>
            <person name="Nealson K.H."/>
            <person name="Kurokawa K."/>
            <person name="Hongoh Y."/>
        </authorList>
    </citation>
    <scope>NUCLEOTIDE SEQUENCE [LARGE SCALE GENOMIC DNA]</scope>
    <source>
        <strain evidence="2 3">S09_30</strain>
    </source>
</reference>
<evidence type="ECO:0000313" key="3">
    <source>
        <dbReference type="Proteomes" id="UP000585609"/>
    </source>
</evidence>
<proteinExistence type="predicted"/>
<evidence type="ECO:0000256" key="1">
    <source>
        <dbReference type="SAM" id="MobiDB-lite"/>
    </source>
</evidence>